<dbReference type="EMBL" id="HBIM01008816">
    <property type="protein sequence ID" value="CAE0409902.1"/>
    <property type="molecule type" value="Transcribed_RNA"/>
</dbReference>
<accession>A0A7S3L3E5</accession>
<dbReference type="GO" id="GO:0046872">
    <property type="term" value="F:metal ion binding"/>
    <property type="evidence" value="ECO:0007669"/>
    <property type="project" value="UniProtKB-KW"/>
</dbReference>
<dbReference type="Gene3D" id="3.80.10.10">
    <property type="entry name" value="Ribonuclease Inhibitor"/>
    <property type="match status" value="1"/>
</dbReference>
<evidence type="ECO:0000256" key="3">
    <source>
        <dbReference type="ARBA" id="ARBA00022989"/>
    </source>
</evidence>
<proteinExistence type="predicted"/>
<evidence type="ECO:0000256" key="2">
    <source>
        <dbReference type="ARBA" id="ARBA00022692"/>
    </source>
</evidence>
<feature type="region of interest" description="Disordered" evidence="6">
    <location>
        <begin position="1"/>
        <end position="26"/>
    </location>
</feature>
<dbReference type="PANTHER" id="PTHR20855">
    <property type="entry name" value="ADIPOR/PROGESTIN RECEPTOR-RELATED"/>
    <property type="match status" value="1"/>
</dbReference>
<comment type="subcellular location">
    <subcellularLocation>
        <location evidence="1">Membrane</location>
        <topology evidence="1">Multi-pass membrane protein</topology>
    </subcellularLocation>
</comment>
<dbReference type="AlphaFoldDB" id="A0A7S3L3E5"/>
<protein>
    <submittedName>
        <fullName evidence="8">Uncharacterized protein</fullName>
    </submittedName>
</protein>
<feature type="transmembrane region" description="Helical" evidence="7">
    <location>
        <begin position="465"/>
        <end position="483"/>
    </location>
</feature>
<organism evidence="8">
    <name type="scientific">Amphora coffeiformis</name>
    <dbReference type="NCBI Taxonomy" id="265554"/>
    <lineage>
        <taxon>Eukaryota</taxon>
        <taxon>Sar</taxon>
        <taxon>Stramenopiles</taxon>
        <taxon>Ochrophyta</taxon>
        <taxon>Bacillariophyta</taxon>
        <taxon>Bacillariophyceae</taxon>
        <taxon>Bacillariophycidae</taxon>
        <taxon>Thalassiophysales</taxon>
        <taxon>Catenulaceae</taxon>
        <taxon>Amphora</taxon>
    </lineage>
</organism>
<feature type="compositionally biased region" description="Polar residues" evidence="6">
    <location>
        <begin position="1"/>
        <end position="25"/>
    </location>
</feature>
<feature type="transmembrane region" description="Helical" evidence="7">
    <location>
        <begin position="406"/>
        <end position="429"/>
    </location>
</feature>
<dbReference type="PANTHER" id="PTHR20855:SF3">
    <property type="entry name" value="LD03007P"/>
    <property type="match status" value="1"/>
</dbReference>
<evidence type="ECO:0000313" key="8">
    <source>
        <dbReference type="EMBL" id="CAE0409902.1"/>
    </source>
</evidence>
<feature type="transmembrane region" description="Helical" evidence="7">
    <location>
        <begin position="309"/>
        <end position="329"/>
    </location>
</feature>
<dbReference type="SUPFAM" id="SSF52047">
    <property type="entry name" value="RNI-like"/>
    <property type="match status" value="1"/>
</dbReference>
<feature type="transmembrane region" description="Helical" evidence="7">
    <location>
        <begin position="435"/>
        <end position="458"/>
    </location>
</feature>
<feature type="binding site" evidence="5">
    <location>
        <position position="488"/>
    </location>
    <ligand>
        <name>Zn(2+)</name>
        <dbReference type="ChEBI" id="CHEBI:29105"/>
    </ligand>
</feature>
<keyword evidence="4 7" id="KW-0472">Membrane</keyword>
<reference evidence="8" key="1">
    <citation type="submission" date="2021-01" db="EMBL/GenBank/DDBJ databases">
        <authorList>
            <person name="Corre E."/>
            <person name="Pelletier E."/>
            <person name="Niang G."/>
            <person name="Scheremetjew M."/>
            <person name="Finn R."/>
            <person name="Kale V."/>
            <person name="Holt S."/>
            <person name="Cochrane G."/>
            <person name="Meng A."/>
            <person name="Brown T."/>
            <person name="Cohen L."/>
        </authorList>
    </citation>
    <scope>NUCLEOTIDE SEQUENCE</scope>
    <source>
        <strain evidence="8">CCMP127</strain>
    </source>
</reference>
<keyword evidence="2 7" id="KW-0812">Transmembrane</keyword>
<dbReference type="InterPro" id="IPR004254">
    <property type="entry name" value="AdipoR/HlyIII-related"/>
</dbReference>
<evidence type="ECO:0000256" key="1">
    <source>
        <dbReference type="ARBA" id="ARBA00004141"/>
    </source>
</evidence>
<evidence type="ECO:0000256" key="6">
    <source>
        <dbReference type="SAM" id="MobiDB-lite"/>
    </source>
</evidence>
<dbReference type="InterPro" id="IPR032675">
    <property type="entry name" value="LRR_dom_sf"/>
</dbReference>
<keyword evidence="3 7" id="KW-1133">Transmembrane helix</keyword>
<evidence type="ECO:0000256" key="5">
    <source>
        <dbReference type="PIRSR" id="PIRSR604254-1"/>
    </source>
</evidence>
<name>A0A7S3L3E5_9STRA</name>
<dbReference type="SMART" id="SM00368">
    <property type="entry name" value="LRR_RI"/>
    <property type="match status" value="2"/>
</dbReference>
<dbReference type="GO" id="GO:0016020">
    <property type="term" value="C:membrane"/>
    <property type="evidence" value="ECO:0007669"/>
    <property type="project" value="UniProtKB-SubCell"/>
</dbReference>
<sequence>MASSNPNTNGEASREQPQCEESSTGMMIRRHTPAISKRLFWKFCGVYCQNCHPTSKSENDPEDKESLRVMDYNLQALAASSPASPLVLAPMLQASAQHHSTVELVLSEYIASCRFYGSTPNAGILSCLRFALPCLRTADQFRDTDMLALGEVLLRHCNGPLRYIKRLDFTVSGKQPKQTGQVSGLRSHGAVALAKVLQMSEHLTEVRLQRNTVGPYGASAIFLACAHNRTLHTLGMRQCRVGERGALVLAETLSASPDECGLRFVDLSANFIGHVGCEVVDQAVMKMNTNAGAVILTVDLEGNLVFQEIMNAVTHGLGVILAFVGSFLMSRRVADKDSRHVISCAVYNTSLIVLYTSSTLYHSFFSLQNTKYIFEVLDKCAIYILIAGSYTPFLTIVLGHEPIWSYGLLGFIWACCVFGIGVDASFPVWRYRNVFSLAMYVGMGWCCCICLPEVASLLPENAIRLMILGGVAYTTGIPFYLRSNNLDHAIWHLFVLAGSIFHWLGIYLYVAAWDGSKLEAIANTSQ</sequence>
<gene>
    <name evidence="8" type="ORF">ACOF00016_LOCUS7481</name>
</gene>
<dbReference type="Pfam" id="PF03006">
    <property type="entry name" value="HlyIII"/>
    <property type="match status" value="1"/>
</dbReference>
<evidence type="ECO:0000256" key="7">
    <source>
        <dbReference type="SAM" id="Phobius"/>
    </source>
</evidence>
<keyword evidence="5" id="KW-0479">Metal-binding</keyword>
<feature type="transmembrane region" description="Helical" evidence="7">
    <location>
        <begin position="381"/>
        <end position="399"/>
    </location>
</feature>
<feature type="binding site" evidence="5">
    <location>
        <position position="492"/>
    </location>
    <ligand>
        <name>Zn(2+)</name>
        <dbReference type="ChEBI" id="CHEBI:29105"/>
    </ligand>
</feature>
<keyword evidence="5" id="KW-0862">Zinc</keyword>
<feature type="binding site" evidence="5">
    <location>
        <position position="362"/>
    </location>
    <ligand>
        <name>Zn(2+)</name>
        <dbReference type="ChEBI" id="CHEBI:29105"/>
    </ligand>
</feature>
<evidence type="ECO:0000256" key="4">
    <source>
        <dbReference type="ARBA" id="ARBA00023136"/>
    </source>
</evidence>
<feature type="transmembrane region" description="Helical" evidence="7">
    <location>
        <begin position="489"/>
        <end position="510"/>
    </location>
</feature>